<feature type="region of interest" description="Disordered" evidence="1">
    <location>
        <begin position="1"/>
        <end position="23"/>
    </location>
</feature>
<evidence type="ECO:0000313" key="2">
    <source>
        <dbReference type="EMBL" id="GBE77887.1"/>
    </source>
</evidence>
<dbReference type="RefSeq" id="XP_027608800.1">
    <property type="nucleotide sequence ID" value="XM_027752999.1"/>
</dbReference>
<dbReference type="GeneID" id="38774804"/>
<sequence>MDSYYTVSDERYSSANPSHMSYPTFSYQSETTYDGFDYYPSQYVQSTSELPDCPPQLPLHAPIPISGYSTLIAPPIPLSPTPPTPVGSTSPTTSPHDSPSSSQGSSSGTNPLDIYGNAPQVTFPTPSELLTDLAACGRNGTGLSDLRPPPAPASSSEPTSVDETAPATKKTKSGGKRAETQRKVYFRAVAESVGFQPTDPDTITSHDKKRSYLECLEQYVQWLHGQIRLVGHEPVAFERVPTYRGLNSRSIRTLLVHMQDEARKLHQQTLEDERTFTLLQQQVTAHQSPEALHAFRRHSVPSEAFLPSFYTPHC</sequence>
<name>A0A401G6V9_9APHY</name>
<feature type="compositionally biased region" description="Low complexity" evidence="1">
    <location>
        <begin position="86"/>
        <end position="109"/>
    </location>
</feature>
<gene>
    <name evidence="2" type="ORF">SCP_0107690</name>
</gene>
<dbReference type="OrthoDB" id="3258400at2759"/>
<feature type="region of interest" description="Disordered" evidence="1">
    <location>
        <begin position="140"/>
        <end position="180"/>
    </location>
</feature>
<feature type="region of interest" description="Disordered" evidence="1">
    <location>
        <begin position="74"/>
        <end position="124"/>
    </location>
</feature>
<evidence type="ECO:0000313" key="3">
    <source>
        <dbReference type="Proteomes" id="UP000287166"/>
    </source>
</evidence>
<reference evidence="2 3" key="1">
    <citation type="journal article" date="2018" name="Sci. Rep.">
        <title>Genome sequence of the cauliflower mushroom Sparassis crispa (Hanabiratake) and its association with beneficial usage.</title>
        <authorList>
            <person name="Kiyama R."/>
            <person name="Furutani Y."/>
            <person name="Kawaguchi K."/>
            <person name="Nakanishi T."/>
        </authorList>
    </citation>
    <scope>NUCLEOTIDE SEQUENCE [LARGE SCALE GENOMIC DNA]</scope>
</reference>
<keyword evidence="3" id="KW-1185">Reference proteome</keyword>
<protein>
    <submittedName>
        <fullName evidence="2">Uncharacterized protein</fullName>
    </submittedName>
</protein>
<comment type="caution">
    <text evidence="2">The sequence shown here is derived from an EMBL/GenBank/DDBJ whole genome shotgun (WGS) entry which is preliminary data.</text>
</comment>
<organism evidence="2 3">
    <name type="scientific">Sparassis crispa</name>
    <dbReference type="NCBI Taxonomy" id="139825"/>
    <lineage>
        <taxon>Eukaryota</taxon>
        <taxon>Fungi</taxon>
        <taxon>Dikarya</taxon>
        <taxon>Basidiomycota</taxon>
        <taxon>Agaricomycotina</taxon>
        <taxon>Agaricomycetes</taxon>
        <taxon>Polyporales</taxon>
        <taxon>Sparassidaceae</taxon>
        <taxon>Sparassis</taxon>
    </lineage>
</organism>
<proteinExistence type="predicted"/>
<dbReference type="AlphaFoldDB" id="A0A401G6V9"/>
<feature type="compositionally biased region" description="Pro residues" evidence="1">
    <location>
        <begin position="74"/>
        <end position="85"/>
    </location>
</feature>
<dbReference type="STRING" id="139825.A0A401G6V9"/>
<dbReference type="EMBL" id="BFAD01000001">
    <property type="protein sequence ID" value="GBE77887.1"/>
    <property type="molecule type" value="Genomic_DNA"/>
</dbReference>
<dbReference type="InParanoid" id="A0A401G6V9"/>
<accession>A0A401G6V9</accession>
<dbReference type="Proteomes" id="UP000287166">
    <property type="component" value="Unassembled WGS sequence"/>
</dbReference>
<evidence type="ECO:0000256" key="1">
    <source>
        <dbReference type="SAM" id="MobiDB-lite"/>
    </source>
</evidence>
<feature type="compositionally biased region" description="Polar residues" evidence="1">
    <location>
        <begin position="13"/>
        <end position="23"/>
    </location>
</feature>